<protein>
    <submittedName>
        <fullName evidence="4">Inter-alpha-trypsin inhibitor domain protein</fullName>
    </submittedName>
</protein>
<dbReference type="Pfam" id="PF13768">
    <property type="entry name" value="VWA_3"/>
    <property type="match status" value="1"/>
</dbReference>
<dbReference type="SMART" id="SM00327">
    <property type="entry name" value="VWA"/>
    <property type="match status" value="1"/>
</dbReference>
<dbReference type="Pfam" id="PF08487">
    <property type="entry name" value="VIT"/>
    <property type="match status" value="1"/>
</dbReference>
<proteinExistence type="predicted"/>
<name>A0A3B0UUJ9_9ZZZZ</name>
<evidence type="ECO:0000313" key="4">
    <source>
        <dbReference type="EMBL" id="VAW34835.1"/>
    </source>
</evidence>
<evidence type="ECO:0000259" key="3">
    <source>
        <dbReference type="PROSITE" id="PS51468"/>
    </source>
</evidence>
<reference evidence="4" key="1">
    <citation type="submission" date="2018-06" db="EMBL/GenBank/DDBJ databases">
        <authorList>
            <person name="Zhirakovskaya E."/>
        </authorList>
    </citation>
    <scope>NUCLEOTIDE SEQUENCE</scope>
</reference>
<dbReference type="PROSITE" id="PS51468">
    <property type="entry name" value="VIT"/>
    <property type="match status" value="1"/>
</dbReference>
<organism evidence="4">
    <name type="scientific">hydrothermal vent metagenome</name>
    <dbReference type="NCBI Taxonomy" id="652676"/>
    <lineage>
        <taxon>unclassified sequences</taxon>
        <taxon>metagenomes</taxon>
        <taxon>ecological metagenomes</taxon>
    </lineage>
</organism>
<dbReference type="SMART" id="SM00609">
    <property type="entry name" value="VIT"/>
    <property type="match status" value="1"/>
</dbReference>
<dbReference type="PANTHER" id="PTHR45737:SF6">
    <property type="entry name" value="VON WILLEBRAND FACTOR A DOMAIN-CONTAINING PROTEIN 5A"/>
    <property type="match status" value="1"/>
</dbReference>
<feature type="transmembrane region" description="Helical" evidence="1">
    <location>
        <begin position="668"/>
        <end position="686"/>
    </location>
</feature>
<dbReference type="InterPro" id="IPR036465">
    <property type="entry name" value="vWFA_dom_sf"/>
</dbReference>
<evidence type="ECO:0000259" key="2">
    <source>
        <dbReference type="PROSITE" id="PS50234"/>
    </source>
</evidence>
<keyword evidence="1" id="KW-0812">Transmembrane</keyword>
<dbReference type="AlphaFoldDB" id="A0A3B0UUJ9"/>
<dbReference type="EMBL" id="UOEW01000085">
    <property type="protein sequence ID" value="VAW34835.1"/>
    <property type="molecule type" value="Genomic_DNA"/>
</dbReference>
<feature type="domain" description="VWFA" evidence="2">
    <location>
        <begin position="341"/>
        <end position="511"/>
    </location>
</feature>
<keyword evidence="1" id="KW-1133">Transmembrane helix</keyword>
<dbReference type="SUPFAM" id="SSF53300">
    <property type="entry name" value="vWA-like"/>
    <property type="match status" value="1"/>
</dbReference>
<dbReference type="Gene3D" id="3.40.50.410">
    <property type="entry name" value="von Willebrand factor, type A domain"/>
    <property type="match status" value="1"/>
</dbReference>
<feature type="domain" description="VIT" evidence="3">
    <location>
        <begin position="78"/>
        <end position="207"/>
    </location>
</feature>
<dbReference type="InterPro" id="IPR013694">
    <property type="entry name" value="VIT"/>
</dbReference>
<dbReference type="InterPro" id="IPR002035">
    <property type="entry name" value="VWF_A"/>
</dbReference>
<sequence length="692" mass="77955">MTKKLAAHKHIRQQLEADYQAKYNNRVPKKDTVKKYQGLGLNWRDVVILIMALLFVGLYQVQAHAEDYFDLDDIDAAMMLSYHKGGNNYAALELLNSEYNINITGIIAEVTIKQTFINSTANWIEEGMYAFPVAKNAAVYDMKLIIGKRVIAGEIHEKQQAQQIYETAKAQGLAASIVKQYRPNLFTTDVANIMPNEKIQVEITYQQTLTYDAGYIDFRLPLAIKSRYMSARYLQEDEIPVATVLDNQYRAININLEAGFELSELKSLYHDVNIQANEIYQTITLNDTQLYDANDFVLRWQPVLGSEPQAAMFSEKLNGEEYVLMMLLPPNSTQKNEQPREVVFIIDTSGSMHGNALNAAKDALLFGLTQITPNDKFNIIEFNSYARELFNHSVLANVDNLDKAIDFIDELKSDGGTNMAPALKLAMQDKILAEYLKQIIFITDGSVGNEAQLFNQINQQIDEARLFTVAIGAAPNNYFMSKAALIGRGTYTNIGKLNEVDAMMNELFTKLSSPALTDVMVQWNTAVEQNPRVIPDLYSDQPIIVTAKMPSFDMDVALSGFANKKTWSSSFSFKQDGQSKGVAKLWARNQIEDLTDDYMLGADIDASLLQQQITDIALKYHLVSKFTSLVAVDKTPELSRLVAQQARAMHQSQALETIEEVYFPQTALGWRWQMLLGLILIVLALLNRKLLA</sequence>
<dbReference type="PANTHER" id="PTHR45737">
    <property type="entry name" value="VON WILLEBRAND FACTOR A DOMAIN-CONTAINING PROTEIN 5A"/>
    <property type="match status" value="1"/>
</dbReference>
<dbReference type="PROSITE" id="PS50234">
    <property type="entry name" value="VWFA"/>
    <property type="match status" value="1"/>
</dbReference>
<evidence type="ECO:0000256" key="1">
    <source>
        <dbReference type="SAM" id="Phobius"/>
    </source>
</evidence>
<keyword evidence="1" id="KW-0472">Membrane</keyword>
<gene>
    <name evidence="4" type="ORF">MNBD_GAMMA01-197</name>
</gene>
<feature type="transmembrane region" description="Helical" evidence="1">
    <location>
        <begin position="43"/>
        <end position="61"/>
    </location>
</feature>
<accession>A0A3B0UUJ9</accession>